<protein>
    <submittedName>
        <fullName evidence="1">Uncharacterized protein</fullName>
    </submittedName>
</protein>
<accession>A0A858QBV6</accession>
<dbReference type="EMBL" id="CP046565">
    <property type="protein sequence ID" value="QJD31176.1"/>
    <property type="molecule type" value="Genomic_DNA"/>
</dbReference>
<evidence type="ECO:0000313" key="1">
    <source>
        <dbReference type="EMBL" id="QJD31176.1"/>
    </source>
</evidence>
<evidence type="ECO:0000313" key="2">
    <source>
        <dbReference type="Proteomes" id="UP000503004"/>
    </source>
</evidence>
<organism evidence="1 2">
    <name type="scientific">Methylococcus geothermalis</name>
    <dbReference type="NCBI Taxonomy" id="2681310"/>
    <lineage>
        <taxon>Bacteria</taxon>
        <taxon>Pseudomonadati</taxon>
        <taxon>Pseudomonadota</taxon>
        <taxon>Gammaproteobacteria</taxon>
        <taxon>Methylococcales</taxon>
        <taxon>Methylococcaceae</taxon>
        <taxon>Methylococcus</taxon>
    </lineage>
</organism>
<dbReference type="RefSeq" id="WP_169604443.1">
    <property type="nucleotide sequence ID" value="NZ_CP046565.1"/>
</dbReference>
<dbReference type="AlphaFoldDB" id="A0A858QBV6"/>
<dbReference type="Proteomes" id="UP000503004">
    <property type="component" value="Chromosome"/>
</dbReference>
<gene>
    <name evidence="1" type="ORF">GNH96_15320</name>
</gene>
<keyword evidence="2" id="KW-1185">Reference proteome</keyword>
<proteinExistence type="predicted"/>
<reference evidence="2" key="1">
    <citation type="submission" date="2019-12" db="EMBL/GenBank/DDBJ databases">
        <authorList>
            <person name="Awala S.I."/>
            <person name="Rhee S.K."/>
        </authorList>
    </citation>
    <scope>NUCLEOTIDE SEQUENCE [LARGE SCALE GENOMIC DNA]</scope>
    <source>
        <strain evidence="2">IM1</strain>
    </source>
</reference>
<sequence length="69" mass="7760">MSGEEFARALKVEKLAGGVRVEFPNGSSYEAPRDDWAMDLTDAGHRLSLEAQDFWAFSLARIKILQCTR</sequence>
<dbReference type="KEGG" id="metu:GNH96_15320"/>
<name>A0A858QBV6_9GAMM</name>